<gene>
    <name evidence="1" type="ORF">HMPREF3293_03164</name>
</gene>
<name>A0A136Q0Z3_9FIRM</name>
<accession>A0A136Q0Z3</accession>
<proteinExistence type="predicted"/>
<sequence length="42" mass="4806">MVSPGSGCFLVSKNISYTFVKKEQTENTGRKAFLERRIKLLQ</sequence>
<evidence type="ECO:0000313" key="1">
    <source>
        <dbReference type="EMBL" id="KXK64116.1"/>
    </source>
</evidence>
<dbReference type="Proteomes" id="UP000070366">
    <property type="component" value="Unassembled WGS sequence"/>
</dbReference>
<evidence type="ECO:0000313" key="2">
    <source>
        <dbReference type="Proteomes" id="UP000070366"/>
    </source>
</evidence>
<protein>
    <submittedName>
        <fullName evidence="1">Uncharacterized protein</fullName>
    </submittedName>
</protein>
<dbReference type="EMBL" id="LSZW01000067">
    <property type="protein sequence ID" value="KXK64116.1"/>
    <property type="molecule type" value="Genomic_DNA"/>
</dbReference>
<organism evidence="1 2">
    <name type="scientific">Christensenella minuta</name>
    <dbReference type="NCBI Taxonomy" id="626937"/>
    <lineage>
        <taxon>Bacteria</taxon>
        <taxon>Bacillati</taxon>
        <taxon>Bacillota</taxon>
        <taxon>Clostridia</taxon>
        <taxon>Christensenellales</taxon>
        <taxon>Christensenellaceae</taxon>
        <taxon>Christensenella</taxon>
    </lineage>
</organism>
<dbReference type="AlphaFoldDB" id="A0A136Q0Z3"/>
<comment type="caution">
    <text evidence="1">The sequence shown here is derived from an EMBL/GenBank/DDBJ whole genome shotgun (WGS) entry which is preliminary data.</text>
</comment>
<reference evidence="1 2" key="1">
    <citation type="submission" date="2016-02" db="EMBL/GenBank/DDBJ databases">
        <authorList>
            <person name="Wen L."/>
            <person name="He K."/>
            <person name="Yang H."/>
        </authorList>
    </citation>
    <scope>NUCLEOTIDE SEQUENCE [LARGE SCALE GENOMIC DNA]</scope>
    <source>
        <strain evidence="1 2">DSM 22607</strain>
    </source>
</reference>
<dbReference type="STRING" id="626937.HMPREF3293_03164"/>
<keyword evidence="2" id="KW-1185">Reference proteome</keyword>